<gene>
    <name evidence="2" type="ORF">RN001_003790</name>
</gene>
<feature type="region of interest" description="Disordered" evidence="1">
    <location>
        <begin position="268"/>
        <end position="300"/>
    </location>
</feature>
<reference evidence="3" key="1">
    <citation type="submission" date="2023-01" db="EMBL/GenBank/DDBJ databases">
        <title>Key to firefly adult light organ development and bioluminescence: homeobox transcription factors regulate luciferase expression and transportation to peroxisome.</title>
        <authorList>
            <person name="Fu X."/>
        </authorList>
    </citation>
    <scope>NUCLEOTIDE SEQUENCE [LARGE SCALE GENOMIC DNA]</scope>
</reference>
<evidence type="ECO:0000313" key="2">
    <source>
        <dbReference type="EMBL" id="KAK4887519.1"/>
    </source>
</evidence>
<evidence type="ECO:0000256" key="1">
    <source>
        <dbReference type="SAM" id="MobiDB-lite"/>
    </source>
</evidence>
<dbReference type="AlphaFoldDB" id="A0AAN7SMH6"/>
<proteinExistence type="predicted"/>
<sequence>MDHAETFLLNAQNYSEDQRKQIKHKLSNLKSEIKQTIRRKMTSEELSFATHVKLRSEGKADASNVIRNLSKSPNRAKKYRKALIESQKEQIQQLTPVEALSMFVEAGLSRKQYDIIRNFNKKSYPCYTILQNAKKDCYPVQESYRITATCAEVNLQDVLNHTASRLLLSLTEVTQQNLNFSVQTAKLYVELYPWHPMTPTLHKILFHGSFIIEKALLPIEMMSEEAAEARNKHFRLYRQNYARKFSREPTPRKTTKPFLKETIEMLLPAETLNQSDSSDDQDLGEETVESSDEPWMSSSE</sequence>
<dbReference type="EMBL" id="JARPUR010000001">
    <property type="protein sequence ID" value="KAK4887519.1"/>
    <property type="molecule type" value="Genomic_DNA"/>
</dbReference>
<accession>A0AAN7SMH6</accession>
<feature type="compositionally biased region" description="Acidic residues" evidence="1">
    <location>
        <begin position="277"/>
        <end position="292"/>
    </location>
</feature>
<dbReference type="Proteomes" id="UP001353858">
    <property type="component" value="Unassembled WGS sequence"/>
</dbReference>
<keyword evidence="3" id="KW-1185">Reference proteome</keyword>
<protein>
    <submittedName>
        <fullName evidence="2">Uncharacterized protein</fullName>
    </submittedName>
</protein>
<comment type="caution">
    <text evidence="2">The sequence shown here is derived from an EMBL/GenBank/DDBJ whole genome shotgun (WGS) entry which is preliminary data.</text>
</comment>
<evidence type="ECO:0000313" key="3">
    <source>
        <dbReference type="Proteomes" id="UP001353858"/>
    </source>
</evidence>
<name>A0AAN7SMH6_9COLE</name>
<organism evidence="2 3">
    <name type="scientific">Aquatica leii</name>
    <dbReference type="NCBI Taxonomy" id="1421715"/>
    <lineage>
        <taxon>Eukaryota</taxon>
        <taxon>Metazoa</taxon>
        <taxon>Ecdysozoa</taxon>
        <taxon>Arthropoda</taxon>
        <taxon>Hexapoda</taxon>
        <taxon>Insecta</taxon>
        <taxon>Pterygota</taxon>
        <taxon>Neoptera</taxon>
        <taxon>Endopterygota</taxon>
        <taxon>Coleoptera</taxon>
        <taxon>Polyphaga</taxon>
        <taxon>Elateriformia</taxon>
        <taxon>Elateroidea</taxon>
        <taxon>Lampyridae</taxon>
        <taxon>Luciolinae</taxon>
        <taxon>Aquatica</taxon>
    </lineage>
</organism>